<feature type="transmembrane region" description="Helical" evidence="1">
    <location>
        <begin position="23"/>
        <end position="44"/>
    </location>
</feature>
<evidence type="ECO:0008006" key="4">
    <source>
        <dbReference type="Google" id="ProtNLM"/>
    </source>
</evidence>
<dbReference type="RefSeq" id="WP_137255899.1">
    <property type="nucleotide sequence ID" value="NZ_JBHSPQ010000002.1"/>
</dbReference>
<evidence type="ECO:0000313" key="3">
    <source>
        <dbReference type="Proteomes" id="UP000305836"/>
    </source>
</evidence>
<dbReference type="Proteomes" id="UP000305836">
    <property type="component" value="Unassembled WGS sequence"/>
</dbReference>
<sequence>MESLDEVIDAMIADRVIHRHRRIWLLVIALVVVAVLIILATGGWKEKKGRTVPTLTAPTTVTAGRFEFSFTKAEIVRTPKTEYDEAASKVKIYFDAKNIDSEEHQSVTPGGSLLVLVPGGGADTIDSDGISCRGEISWVLVYGLPPESCFTTFKVDPDFAAKTIEIGVLGESYEAVSGVFGANDNEFWQNEAPVGVVRLDPAVVVDNGGNK</sequence>
<protein>
    <recommendedName>
        <fullName evidence="4">DUF4352 domain-containing protein</fullName>
    </recommendedName>
</protein>
<dbReference type="AlphaFoldDB" id="A0A4U3LPG2"/>
<reference evidence="2 3" key="1">
    <citation type="submission" date="2019-04" db="EMBL/GenBank/DDBJ databases">
        <title>Kribbella sp. NEAU-THZ 27 nov., a novel actinomycete isolated from soil.</title>
        <authorList>
            <person name="Duan L."/>
        </authorList>
    </citation>
    <scope>NUCLEOTIDE SEQUENCE [LARGE SCALE GENOMIC DNA]</scope>
    <source>
        <strain evidence="3">NEAU-THZ27</strain>
    </source>
</reference>
<name>A0A4U3LPG2_9ACTN</name>
<keyword evidence="1" id="KW-0812">Transmembrane</keyword>
<keyword evidence="1" id="KW-0472">Membrane</keyword>
<keyword evidence="1" id="KW-1133">Transmembrane helix</keyword>
<accession>A0A4U3LPG2</accession>
<dbReference type="EMBL" id="SZPZ01000003">
    <property type="protein sequence ID" value="TKK77728.1"/>
    <property type="molecule type" value="Genomic_DNA"/>
</dbReference>
<evidence type="ECO:0000313" key="2">
    <source>
        <dbReference type="EMBL" id="TKK77728.1"/>
    </source>
</evidence>
<proteinExistence type="predicted"/>
<organism evidence="2 3">
    <name type="scientific">Kribbella jiaozuonensis</name>
    <dbReference type="NCBI Taxonomy" id="2575441"/>
    <lineage>
        <taxon>Bacteria</taxon>
        <taxon>Bacillati</taxon>
        <taxon>Actinomycetota</taxon>
        <taxon>Actinomycetes</taxon>
        <taxon>Propionibacteriales</taxon>
        <taxon>Kribbellaceae</taxon>
        <taxon>Kribbella</taxon>
    </lineage>
</organism>
<dbReference type="OrthoDB" id="3825993at2"/>
<evidence type="ECO:0000256" key="1">
    <source>
        <dbReference type="SAM" id="Phobius"/>
    </source>
</evidence>
<keyword evidence="3" id="KW-1185">Reference proteome</keyword>
<comment type="caution">
    <text evidence="2">The sequence shown here is derived from an EMBL/GenBank/DDBJ whole genome shotgun (WGS) entry which is preliminary data.</text>
</comment>
<gene>
    <name evidence="2" type="ORF">FDA38_21540</name>
</gene>